<dbReference type="InterPro" id="IPR020803">
    <property type="entry name" value="MeTfrase_dom"/>
</dbReference>
<dbReference type="Gene3D" id="3.40.50.150">
    <property type="entry name" value="Vaccinia Virus protein VP39"/>
    <property type="match status" value="1"/>
</dbReference>
<feature type="domain" description="Polyketide synthase-like methyltransferase" evidence="2">
    <location>
        <begin position="32"/>
        <end position="280"/>
    </location>
</feature>
<dbReference type="SUPFAM" id="SSF53335">
    <property type="entry name" value="S-adenosyl-L-methionine-dependent methyltransferases"/>
    <property type="match status" value="1"/>
</dbReference>
<dbReference type="EMBL" id="BAAABX010000076">
    <property type="protein sequence ID" value="GAA0434333.1"/>
    <property type="molecule type" value="Genomic_DNA"/>
</dbReference>
<evidence type="ECO:0000313" key="4">
    <source>
        <dbReference type="Proteomes" id="UP001500879"/>
    </source>
</evidence>
<reference evidence="3 4" key="1">
    <citation type="journal article" date="2019" name="Int. J. Syst. Evol. Microbiol.">
        <title>The Global Catalogue of Microorganisms (GCM) 10K type strain sequencing project: providing services to taxonomists for standard genome sequencing and annotation.</title>
        <authorList>
            <consortium name="The Broad Institute Genomics Platform"/>
            <consortium name="The Broad Institute Genome Sequencing Center for Infectious Disease"/>
            <person name="Wu L."/>
            <person name="Ma J."/>
        </authorList>
    </citation>
    <scope>NUCLEOTIDE SEQUENCE [LARGE SCALE GENOMIC DNA]</scope>
    <source>
        <strain evidence="3 4">JCM 4788</strain>
    </source>
</reference>
<evidence type="ECO:0000259" key="2">
    <source>
        <dbReference type="SMART" id="SM00828"/>
    </source>
</evidence>
<keyword evidence="4" id="KW-1185">Reference proteome</keyword>
<accession>A0ABN0Z5D5</accession>
<dbReference type="PANTHER" id="PTHR43667">
    <property type="entry name" value="CYCLOPROPANE-FATTY-ACYL-PHOSPHOLIPID SYNTHASE"/>
    <property type="match status" value="1"/>
</dbReference>
<dbReference type="RefSeq" id="WP_344032028.1">
    <property type="nucleotide sequence ID" value="NZ_BAAABX010000076.1"/>
</dbReference>
<sequence>MAGELPIGVVEGPGVDPYQAKVESTYADPPEAWRTVLGDSLLFQFGLYDDRPGAGNSLQDVGVRYFERQLELAGPCSPGRILDLGCGWGYETRLLAERFPGCPRIDAINVSDAQLAHCAAYLARRGLAARVRLHRCNARDIGLLPEPGVPYDLVVVRGVITHFPHGLYEASMRALAERVADGGTLVISDTLYATAAYRPDIPDAVDRIACGHRKTPEYFTGVLEDSGFAVEDVRVLPSNAEVTRWFLDVRANIGRAFPGGATGPLEELRVAAENLPRSLARNDVSVYSIIARRRVP</sequence>
<name>A0ABN0Z5D5_9ACTN</name>
<evidence type="ECO:0000256" key="1">
    <source>
        <dbReference type="ARBA" id="ARBA00022679"/>
    </source>
</evidence>
<dbReference type="Proteomes" id="UP001500879">
    <property type="component" value="Unassembled WGS sequence"/>
</dbReference>
<proteinExistence type="predicted"/>
<dbReference type="CDD" id="cd02440">
    <property type="entry name" value="AdoMet_MTases"/>
    <property type="match status" value="1"/>
</dbReference>
<gene>
    <name evidence="3" type="ORF">GCM10010357_64810</name>
</gene>
<dbReference type="InterPro" id="IPR029063">
    <property type="entry name" value="SAM-dependent_MTases_sf"/>
</dbReference>
<protein>
    <recommendedName>
        <fullName evidence="2">Polyketide synthase-like methyltransferase domain-containing protein</fullName>
    </recommendedName>
</protein>
<dbReference type="InterPro" id="IPR050723">
    <property type="entry name" value="CFA/CMAS"/>
</dbReference>
<comment type="caution">
    <text evidence="3">The sequence shown here is derived from an EMBL/GenBank/DDBJ whole genome shotgun (WGS) entry which is preliminary data.</text>
</comment>
<dbReference type="PANTHER" id="PTHR43667:SF2">
    <property type="entry name" value="FATTY ACID C-METHYL TRANSFERASE"/>
    <property type="match status" value="1"/>
</dbReference>
<evidence type="ECO:0000313" key="3">
    <source>
        <dbReference type="EMBL" id="GAA0434333.1"/>
    </source>
</evidence>
<dbReference type="SMART" id="SM00828">
    <property type="entry name" value="PKS_MT"/>
    <property type="match status" value="1"/>
</dbReference>
<keyword evidence="1" id="KW-0808">Transferase</keyword>
<organism evidence="3 4">
    <name type="scientific">Streptomyces luteireticuli</name>
    <dbReference type="NCBI Taxonomy" id="173858"/>
    <lineage>
        <taxon>Bacteria</taxon>
        <taxon>Bacillati</taxon>
        <taxon>Actinomycetota</taxon>
        <taxon>Actinomycetes</taxon>
        <taxon>Kitasatosporales</taxon>
        <taxon>Streptomycetaceae</taxon>
        <taxon>Streptomyces</taxon>
    </lineage>
</organism>
<dbReference type="Pfam" id="PF13649">
    <property type="entry name" value="Methyltransf_25"/>
    <property type="match status" value="1"/>
</dbReference>
<dbReference type="InterPro" id="IPR041698">
    <property type="entry name" value="Methyltransf_25"/>
</dbReference>